<dbReference type="Proteomes" id="UP000237271">
    <property type="component" value="Unassembled WGS sequence"/>
</dbReference>
<keyword evidence="1" id="KW-0808">Transferase</keyword>
<dbReference type="InterPro" id="IPR027483">
    <property type="entry name" value="PInositol-4-P-4/5-kinase_C_sf"/>
</dbReference>
<dbReference type="AlphaFoldDB" id="A0A2P4YGI2"/>
<dbReference type="OrthoDB" id="158357at2759"/>
<dbReference type="PANTHER" id="PTHR45748">
    <property type="entry name" value="1-PHOSPHATIDYLINOSITOL 3-PHOSPHATE 5-KINASE-RELATED"/>
    <property type="match status" value="1"/>
</dbReference>
<feature type="non-terminal residue" evidence="3">
    <location>
        <position position="236"/>
    </location>
</feature>
<dbReference type="Gene3D" id="3.30.810.10">
    <property type="entry name" value="2-Layer Sandwich"/>
    <property type="match status" value="1"/>
</dbReference>
<dbReference type="Pfam" id="PF01504">
    <property type="entry name" value="PIP5K"/>
    <property type="match status" value="1"/>
</dbReference>
<dbReference type="PROSITE" id="PS51455">
    <property type="entry name" value="PIPK"/>
    <property type="match status" value="1"/>
</dbReference>
<evidence type="ECO:0000313" key="3">
    <source>
        <dbReference type="EMBL" id="POM76927.1"/>
    </source>
</evidence>
<dbReference type="SMART" id="SM00330">
    <property type="entry name" value="PIPKc"/>
    <property type="match status" value="1"/>
</dbReference>
<evidence type="ECO:0000259" key="2">
    <source>
        <dbReference type="PROSITE" id="PS51455"/>
    </source>
</evidence>
<dbReference type="Gene3D" id="3.10.10.10">
    <property type="entry name" value="HIV Type 1 Reverse Transcriptase, subunit A, domain 1"/>
    <property type="match status" value="1"/>
</dbReference>
<dbReference type="GO" id="GO:0005524">
    <property type="term" value="F:ATP binding"/>
    <property type="evidence" value="ECO:0007669"/>
    <property type="project" value="UniProtKB-UniRule"/>
</dbReference>
<dbReference type="EMBL" id="NCKW01003278">
    <property type="protein sequence ID" value="POM76927.1"/>
    <property type="molecule type" value="Genomic_DNA"/>
</dbReference>
<reference evidence="3 4" key="1">
    <citation type="journal article" date="2017" name="Genome Biol. Evol.">
        <title>Phytophthora megakarya and P. palmivora, closely related causal agents of cacao black pod rot, underwent increases in genome sizes and gene numbers by different mechanisms.</title>
        <authorList>
            <person name="Ali S.S."/>
            <person name="Shao J."/>
            <person name="Lary D.J."/>
            <person name="Kronmiller B."/>
            <person name="Shen D."/>
            <person name="Strem M.D."/>
            <person name="Amoako-Attah I."/>
            <person name="Akrofi A.Y."/>
            <person name="Begoude B.A."/>
            <person name="Ten Hoopen G.M."/>
            <person name="Coulibaly K."/>
            <person name="Kebe B.I."/>
            <person name="Melnick R.L."/>
            <person name="Guiltinan M.J."/>
            <person name="Tyler B.M."/>
            <person name="Meinhardt L.W."/>
            <person name="Bailey B.A."/>
        </authorList>
    </citation>
    <scope>NUCLEOTIDE SEQUENCE [LARGE SCALE GENOMIC DNA]</scope>
    <source>
        <strain evidence="4">sbr112.9</strain>
    </source>
</reference>
<keyword evidence="1" id="KW-0067">ATP-binding</keyword>
<dbReference type="GO" id="GO:0052742">
    <property type="term" value="F:phosphatidylinositol kinase activity"/>
    <property type="evidence" value="ECO:0007669"/>
    <property type="project" value="InterPro"/>
</dbReference>
<accession>A0A2P4YGI2</accession>
<protein>
    <recommendedName>
        <fullName evidence="2">PIPK domain-containing protein</fullName>
    </recommendedName>
</protein>
<gene>
    <name evidence="3" type="ORF">PHPALM_5782</name>
</gene>
<sequence length="236" mass="26707">MENAFYQKHLTRTYDLKGSSRNRFAKPQPNSEVSRIGNRVLLDGNFLEFTKGHPVGVLAEDHQFILKAVQNDTAFLNSINIVDYSMIVGLSYRSDDGGDYGGDRTITSEDLEVCKSVGMIAGQSSPTIIEPGQYGKRFRDAIHRKIAPRFREKLSDLIKGLLSAKMISYSRSPWVSPIVVIVKKNGVDIRLCIDYRLFNSLTQLMVYPMPLINDLLEDLDKVLWYCSLDMASGFWV</sequence>
<dbReference type="SUPFAM" id="SSF56104">
    <property type="entry name" value="SAICAR synthase-like"/>
    <property type="match status" value="1"/>
</dbReference>
<keyword evidence="1" id="KW-0418">Kinase</keyword>
<dbReference type="Gene3D" id="3.30.70.270">
    <property type="match status" value="1"/>
</dbReference>
<dbReference type="InterPro" id="IPR043502">
    <property type="entry name" value="DNA/RNA_pol_sf"/>
</dbReference>
<keyword evidence="4" id="KW-1185">Reference proteome</keyword>
<dbReference type="InterPro" id="IPR043128">
    <property type="entry name" value="Rev_trsase/Diguanyl_cyclase"/>
</dbReference>
<proteinExistence type="predicted"/>
<dbReference type="InterPro" id="IPR002498">
    <property type="entry name" value="PInositol-4-P-4/5-kinase_core"/>
</dbReference>
<comment type="caution">
    <text evidence="3">The sequence shown here is derived from an EMBL/GenBank/DDBJ whole genome shotgun (WGS) entry which is preliminary data.</text>
</comment>
<keyword evidence="1" id="KW-0547">Nucleotide-binding</keyword>
<name>A0A2P4YGI2_9STRA</name>
<organism evidence="3 4">
    <name type="scientific">Phytophthora palmivora</name>
    <dbReference type="NCBI Taxonomy" id="4796"/>
    <lineage>
        <taxon>Eukaryota</taxon>
        <taxon>Sar</taxon>
        <taxon>Stramenopiles</taxon>
        <taxon>Oomycota</taxon>
        <taxon>Peronosporomycetes</taxon>
        <taxon>Peronosporales</taxon>
        <taxon>Peronosporaceae</taxon>
        <taxon>Phytophthora</taxon>
    </lineage>
</organism>
<evidence type="ECO:0000256" key="1">
    <source>
        <dbReference type="PROSITE-ProRule" id="PRU00781"/>
    </source>
</evidence>
<feature type="domain" description="PIPK" evidence="2">
    <location>
        <begin position="1"/>
        <end position="146"/>
    </location>
</feature>
<dbReference type="GO" id="GO:0046488">
    <property type="term" value="P:phosphatidylinositol metabolic process"/>
    <property type="evidence" value="ECO:0007669"/>
    <property type="project" value="UniProtKB-UniRule"/>
</dbReference>
<evidence type="ECO:0000313" key="4">
    <source>
        <dbReference type="Proteomes" id="UP000237271"/>
    </source>
</evidence>
<dbReference type="SUPFAM" id="SSF56672">
    <property type="entry name" value="DNA/RNA polymerases"/>
    <property type="match status" value="1"/>
</dbReference>